<accession>R7ZT62</accession>
<feature type="chain" id="PRO_5004451048" description="Lipoprotein" evidence="1">
    <location>
        <begin position="19"/>
        <end position="224"/>
    </location>
</feature>
<dbReference type="STRING" id="1232681.ADIS_2298"/>
<dbReference type="Proteomes" id="UP000013909">
    <property type="component" value="Unassembled WGS sequence"/>
</dbReference>
<feature type="signal peptide" evidence="1">
    <location>
        <begin position="1"/>
        <end position="18"/>
    </location>
</feature>
<dbReference type="RefSeq" id="WP_010854436.1">
    <property type="nucleotide sequence ID" value="NZ_AQHR01000061.1"/>
</dbReference>
<sequence>MKVVKVSYIILTLVAAYACIAPPVDFPSRPEISFNNLEYVETNQADSLIITVNFRDGEGDLGLNPRDIEPPFNELNYPRDQNGQLITYRNRPANAPSFNNRDWVISPLINNVRVNDTIWVQENPDYFNIFVRFFIKRSGQYTEFDWSAPPFFTTFNGRFPRILTDDRQRAVEGQIRYGMLSLGWNSIFRNDTIRLEVQIQDRQLQRSEPVVTPDFTLAQIRRSR</sequence>
<gene>
    <name evidence="2" type="ORF">ADIS_2298</name>
</gene>
<keyword evidence="3" id="KW-1185">Reference proteome</keyword>
<reference evidence="2 3" key="1">
    <citation type="submission" date="2013-02" db="EMBL/GenBank/DDBJ databases">
        <title>A novel strain isolated from Lonar lake, Maharashtra, India.</title>
        <authorList>
            <person name="Singh A."/>
        </authorList>
    </citation>
    <scope>NUCLEOTIDE SEQUENCE [LARGE SCALE GENOMIC DNA]</scope>
    <source>
        <strain evidence="2 3">AK24</strain>
    </source>
</reference>
<organism evidence="2 3">
    <name type="scientific">Lunatimonas lonarensis</name>
    <dbReference type="NCBI Taxonomy" id="1232681"/>
    <lineage>
        <taxon>Bacteria</taxon>
        <taxon>Pseudomonadati</taxon>
        <taxon>Bacteroidota</taxon>
        <taxon>Cytophagia</taxon>
        <taxon>Cytophagales</taxon>
        <taxon>Cyclobacteriaceae</taxon>
    </lineage>
</organism>
<evidence type="ECO:0000313" key="2">
    <source>
        <dbReference type="EMBL" id="EON77218.1"/>
    </source>
</evidence>
<keyword evidence="1" id="KW-0732">Signal</keyword>
<dbReference type="OrthoDB" id="980982at2"/>
<dbReference type="PROSITE" id="PS51257">
    <property type="entry name" value="PROKAR_LIPOPROTEIN"/>
    <property type="match status" value="1"/>
</dbReference>
<evidence type="ECO:0000256" key="1">
    <source>
        <dbReference type="SAM" id="SignalP"/>
    </source>
</evidence>
<proteinExistence type="predicted"/>
<evidence type="ECO:0000313" key="3">
    <source>
        <dbReference type="Proteomes" id="UP000013909"/>
    </source>
</evidence>
<dbReference type="PATRIC" id="fig|1288963.3.peg.2290"/>
<evidence type="ECO:0008006" key="4">
    <source>
        <dbReference type="Google" id="ProtNLM"/>
    </source>
</evidence>
<comment type="caution">
    <text evidence="2">The sequence shown here is derived from an EMBL/GenBank/DDBJ whole genome shotgun (WGS) entry which is preliminary data.</text>
</comment>
<protein>
    <recommendedName>
        <fullName evidence="4">Lipoprotein</fullName>
    </recommendedName>
</protein>
<dbReference type="AlphaFoldDB" id="R7ZT62"/>
<name>R7ZT62_9BACT</name>
<dbReference type="EMBL" id="AQHR01000061">
    <property type="protein sequence ID" value="EON77218.1"/>
    <property type="molecule type" value="Genomic_DNA"/>
</dbReference>